<feature type="region of interest" description="Disordered" evidence="8">
    <location>
        <begin position="262"/>
        <end position="294"/>
    </location>
</feature>
<dbReference type="GO" id="GO:0003676">
    <property type="term" value="F:nucleic acid binding"/>
    <property type="evidence" value="ECO:0007669"/>
    <property type="project" value="InterPro"/>
</dbReference>
<keyword evidence="11" id="KW-1185">Reference proteome</keyword>
<dbReference type="InterPro" id="IPR036397">
    <property type="entry name" value="RNaseH_sf"/>
</dbReference>
<dbReference type="AlphaFoldDB" id="A0A4C1UJU7"/>
<dbReference type="PROSITE" id="PS50879">
    <property type="entry name" value="RNASE_H_1"/>
    <property type="match status" value="1"/>
</dbReference>
<dbReference type="Pfam" id="PF00075">
    <property type="entry name" value="RNase_H"/>
    <property type="match status" value="1"/>
</dbReference>
<evidence type="ECO:0000256" key="8">
    <source>
        <dbReference type="SAM" id="MobiDB-lite"/>
    </source>
</evidence>
<dbReference type="CDD" id="cd09276">
    <property type="entry name" value="Rnase_HI_RT_non_LTR"/>
    <property type="match status" value="1"/>
</dbReference>
<sequence>MMYASNTWAPATELEMIRSALSSLQRGFAIKICRAYRTVSLTSAMILAGLLPLDLRIREAEALYKAKKGLSMDYLPPGKELEKDIANTERPHPAKAMSIEYELVDESDPDPWKIAGPQIYTDGSKINGRVGAAITWWTNDTESEYQTLSLHPSCSVYQAEMYALYRAVAMVKASREKVVNILSDSRSSLELLSNPRTGHPLAHAKTRNANAEGKEIRFYWLRAHVGTKGNERADELAKSLPKRLMPTMITRKFPILEKAFREATSRHRSMNRKRNEETPPTAPTSAPTQNPKRIPKTKLQHCARRQRKECYVAQKQQESLGYEQGVALFMDENTERLGIGFGSPWGKSSVSLSPGLANLINGSTSKTILKRKTFDSLEQLEIEGESCRMVRTRNKIVLLFTWTEDTPFIQASKVLHKLSESEQATPRVISIDSMSVGYEKGNVEDYLGSIAASEKHKIVMYEDRGENLSFLTNTIRHAQRHRLTAGDILSRTQKK</sequence>
<gene>
    <name evidence="10" type="ORF">EVAR_85952_1</name>
</gene>
<dbReference type="OrthoDB" id="411823at2759"/>
<organism evidence="10 11">
    <name type="scientific">Eumeta variegata</name>
    <name type="common">Bagworm moth</name>
    <name type="synonym">Eumeta japonica</name>
    <dbReference type="NCBI Taxonomy" id="151549"/>
    <lineage>
        <taxon>Eukaryota</taxon>
        <taxon>Metazoa</taxon>
        <taxon>Ecdysozoa</taxon>
        <taxon>Arthropoda</taxon>
        <taxon>Hexapoda</taxon>
        <taxon>Insecta</taxon>
        <taxon>Pterygota</taxon>
        <taxon>Neoptera</taxon>
        <taxon>Endopterygota</taxon>
        <taxon>Lepidoptera</taxon>
        <taxon>Glossata</taxon>
        <taxon>Ditrysia</taxon>
        <taxon>Tineoidea</taxon>
        <taxon>Psychidae</taxon>
        <taxon>Oiketicinae</taxon>
        <taxon>Eumeta</taxon>
    </lineage>
</organism>
<evidence type="ECO:0000259" key="9">
    <source>
        <dbReference type="PROSITE" id="PS50879"/>
    </source>
</evidence>
<keyword evidence="4" id="KW-0540">Nuclease</keyword>
<evidence type="ECO:0000256" key="4">
    <source>
        <dbReference type="ARBA" id="ARBA00022722"/>
    </source>
</evidence>
<comment type="catalytic activity">
    <reaction evidence="1">
        <text>Endonucleolytic cleavage to 5'-phosphomonoester.</text>
        <dbReference type="EC" id="3.1.26.4"/>
    </reaction>
</comment>
<evidence type="ECO:0000313" key="10">
    <source>
        <dbReference type="EMBL" id="GBP26450.1"/>
    </source>
</evidence>
<dbReference type="PANTHER" id="PTHR10642">
    <property type="entry name" value="RIBONUCLEASE H1"/>
    <property type="match status" value="1"/>
</dbReference>
<dbReference type="GO" id="GO:0046872">
    <property type="term" value="F:metal ion binding"/>
    <property type="evidence" value="ECO:0007669"/>
    <property type="project" value="UniProtKB-KW"/>
</dbReference>
<dbReference type="InterPro" id="IPR050092">
    <property type="entry name" value="RNase_H"/>
</dbReference>
<dbReference type="PANTHER" id="PTHR10642:SF26">
    <property type="entry name" value="RIBONUCLEASE H1"/>
    <property type="match status" value="1"/>
</dbReference>
<evidence type="ECO:0000256" key="5">
    <source>
        <dbReference type="ARBA" id="ARBA00022723"/>
    </source>
</evidence>
<proteinExistence type="inferred from homology"/>
<dbReference type="GO" id="GO:0043137">
    <property type="term" value="P:DNA replication, removal of RNA primer"/>
    <property type="evidence" value="ECO:0007669"/>
    <property type="project" value="TreeGrafter"/>
</dbReference>
<dbReference type="InterPro" id="IPR002156">
    <property type="entry name" value="RNaseH_domain"/>
</dbReference>
<evidence type="ECO:0000256" key="1">
    <source>
        <dbReference type="ARBA" id="ARBA00000077"/>
    </source>
</evidence>
<reference evidence="10 11" key="1">
    <citation type="journal article" date="2019" name="Commun. Biol.">
        <title>The bagworm genome reveals a unique fibroin gene that provides high tensile strength.</title>
        <authorList>
            <person name="Kono N."/>
            <person name="Nakamura H."/>
            <person name="Ohtoshi R."/>
            <person name="Tomita M."/>
            <person name="Numata K."/>
            <person name="Arakawa K."/>
        </authorList>
    </citation>
    <scope>NUCLEOTIDE SEQUENCE [LARGE SCALE GENOMIC DNA]</scope>
</reference>
<evidence type="ECO:0000256" key="7">
    <source>
        <dbReference type="ARBA" id="ARBA00022801"/>
    </source>
</evidence>
<dbReference type="Gene3D" id="3.30.420.10">
    <property type="entry name" value="Ribonuclease H-like superfamily/Ribonuclease H"/>
    <property type="match status" value="1"/>
</dbReference>
<dbReference type="SUPFAM" id="SSF53098">
    <property type="entry name" value="Ribonuclease H-like"/>
    <property type="match status" value="1"/>
</dbReference>
<protein>
    <recommendedName>
        <fullName evidence="3">ribonuclease H</fullName>
        <ecNumber evidence="3">3.1.26.4</ecNumber>
    </recommendedName>
</protein>
<dbReference type="EC" id="3.1.26.4" evidence="3"/>
<dbReference type="Proteomes" id="UP000299102">
    <property type="component" value="Unassembled WGS sequence"/>
</dbReference>
<evidence type="ECO:0000313" key="11">
    <source>
        <dbReference type="Proteomes" id="UP000299102"/>
    </source>
</evidence>
<evidence type="ECO:0000256" key="2">
    <source>
        <dbReference type="ARBA" id="ARBA00005300"/>
    </source>
</evidence>
<feature type="domain" description="RNase H type-1" evidence="9">
    <location>
        <begin position="113"/>
        <end position="242"/>
    </location>
</feature>
<dbReference type="EMBL" id="BGZK01000181">
    <property type="protein sequence ID" value="GBP26450.1"/>
    <property type="molecule type" value="Genomic_DNA"/>
</dbReference>
<keyword evidence="5" id="KW-0479">Metal-binding</keyword>
<accession>A0A4C1UJU7</accession>
<name>A0A4C1UJU7_EUMVA</name>
<comment type="caution">
    <text evidence="10">The sequence shown here is derived from an EMBL/GenBank/DDBJ whole genome shotgun (WGS) entry which is preliminary data.</text>
</comment>
<evidence type="ECO:0000256" key="6">
    <source>
        <dbReference type="ARBA" id="ARBA00022759"/>
    </source>
</evidence>
<keyword evidence="6" id="KW-0255">Endonuclease</keyword>
<dbReference type="InterPro" id="IPR012337">
    <property type="entry name" value="RNaseH-like_sf"/>
</dbReference>
<keyword evidence="7" id="KW-0378">Hydrolase</keyword>
<comment type="similarity">
    <text evidence="2">Belongs to the RNase H family.</text>
</comment>
<evidence type="ECO:0000256" key="3">
    <source>
        <dbReference type="ARBA" id="ARBA00012180"/>
    </source>
</evidence>
<dbReference type="GO" id="GO:0004523">
    <property type="term" value="F:RNA-DNA hybrid ribonuclease activity"/>
    <property type="evidence" value="ECO:0007669"/>
    <property type="project" value="UniProtKB-EC"/>
</dbReference>